<proteinExistence type="predicted"/>
<comment type="caution">
    <text evidence="1">The sequence shown here is derived from an EMBL/GenBank/DDBJ whole genome shotgun (WGS) entry which is preliminary data.</text>
</comment>
<reference evidence="1" key="1">
    <citation type="submission" date="2021-03" db="EMBL/GenBank/DDBJ databases">
        <title>Draft genome sequence of rust myrtle Austropuccinia psidii MF-1, a brazilian biotype.</title>
        <authorList>
            <person name="Quecine M.C."/>
            <person name="Pachon D.M.R."/>
            <person name="Bonatelli M.L."/>
            <person name="Correr F.H."/>
            <person name="Franceschini L.M."/>
            <person name="Leite T.F."/>
            <person name="Margarido G.R.A."/>
            <person name="Almeida C.A."/>
            <person name="Ferrarezi J.A."/>
            <person name="Labate C.A."/>
        </authorList>
    </citation>
    <scope>NUCLEOTIDE SEQUENCE</scope>
    <source>
        <strain evidence="1">MF-1</strain>
    </source>
</reference>
<dbReference type="AlphaFoldDB" id="A0A9Q3E385"/>
<feature type="non-terminal residue" evidence="1">
    <location>
        <position position="1"/>
    </location>
</feature>
<sequence length="228" mass="26031">HNNDREDKSDSEKYTEELEAFESDEINIINAQINNSHLIYEVLDLNSNLPQVGTSGTILKNIQDAKLHKANPAKGMGYTAGKSSINISNQKATYFTIEDNKRQKFSFSNNKKQLNVIKNEEESQEKHSFVIEQLTELELNQELTEKVKARLMNLLFKYKKAFETDKEPSGAVIQTEVDIIVNVEKPYPLLLIRLAYPAIPTAREAWKVHIKELMDLGVLRNVGNNEQV</sequence>
<keyword evidence="2" id="KW-1185">Reference proteome</keyword>
<evidence type="ECO:0000313" key="2">
    <source>
        <dbReference type="Proteomes" id="UP000765509"/>
    </source>
</evidence>
<organism evidence="1 2">
    <name type="scientific">Austropuccinia psidii MF-1</name>
    <dbReference type="NCBI Taxonomy" id="1389203"/>
    <lineage>
        <taxon>Eukaryota</taxon>
        <taxon>Fungi</taxon>
        <taxon>Dikarya</taxon>
        <taxon>Basidiomycota</taxon>
        <taxon>Pucciniomycotina</taxon>
        <taxon>Pucciniomycetes</taxon>
        <taxon>Pucciniales</taxon>
        <taxon>Sphaerophragmiaceae</taxon>
        <taxon>Austropuccinia</taxon>
    </lineage>
</organism>
<protein>
    <submittedName>
        <fullName evidence="1">Uncharacterized protein</fullName>
    </submittedName>
</protein>
<dbReference type="Proteomes" id="UP000765509">
    <property type="component" value="Unassembled WGS sequence"/>
</dbReference>
<accession>A0A9Q3E385</accession>
<name>A0A9Q3E385_9BASI</name>
<dbReference type="EMBL" id="AVOT02024465">
    <property type="protein sequence ID" value="MBW0515145.1"/>
    <property type="molecule type" value="Genomic_DNA"/>
</dbReference>
<evidence type="ECO:0000313" key="1">
    <source>
        <dbReference type="EMBL" id="MBW0515145.1"/>
    </source>
</evidence>
<gene>
    <name evidence="1" type="ORF">O181_054860</name>
</gene>